<dbReference type="SUPFAM" id="SSF52096">
    <property type="entry name" value="ClpP/crotonase"/>
    <property type="match status" value="1"/>
</dbReference>
<dbReference type="EC" id="4.2.1.55" evidence="3"/>
<dbReference type="Gene3D" id="3.90.226.10">
    <property type="entry name" value="2-enoyl-CoA Hydratase, Chain A, domain 1"/>
    <property type="match status" value="1"/>
</dbReference>
<dbReference type="Pfam" id="PF00378">
    <property type="entry name" value="ECH_1"/>
    <property type="match status" value="1"/>
</dbReference>
<gene>
    <name evidence="3" type="primary">crt</name>
    <name evidence="3" type="ordered locus">ACP_2330</name>
</gene>
<dbReference type="InParanoid" id="C1FAD2"/>
<dbReference type="EMBL" id="CP001472">
    <property type="protein sequence ID" value="ACO34505.1"/>
    <property type="molecule type" value="Genomic_DNA"/>
</dbReference>
<dbReference type="KEGG" id="aca:ACP_2330"/>
<dbReference type="CDD" id="cd06558">
    <property type="entry name" value="crotonase-like"/>
    <property type="match status" value="1"/>
</dbReference>
<evidence type="ECO:0000313" key="3">
    <source>
        <dbReference type="EMBL" id="ACO34505.1"/>
    </source>
</evidence>
<dbReference type="PANTHER" id="PTHR11941">
    <property type="entry name" value="ENOYL-COA HYDRATASE-RELATED"/>
    <property type="match status" value="1"/>
</dbReference>
<dbReference type="STRING" id="240015.ACP_2330"/>
<evidence type="ECO:0000256" key="2">
    <source>
        <dbReference type="ARBA" id="ARBA00023239"/>
    </source>
</evidence>
<accession>C1FAD2</accession>
<reference evidence="3 4" key="1">
    <citation type="journal article" date="2009" name="Appl. Environ. Microbiol.">
        <title>Three genomes from the phylum Acidobacteria provide insight into the lifestyles of these microorganisms in soils.</title>
        <authorList>
            <person name="Ward N.L."/>
            <person name="Challacombe J.F."/>
            <person name="Janssen P.H."/>
            <person name="Henrissat B."/>
            <person name="Coutinho P.M."/>
            <person name="Wu M."/>
            <person name="Xie G."/>
            <person name="Haft D.H."/>
            <person name="Sait M."/>
            <person name="Badger J."/>
            <person name="Barabote R.D."/>
            <person name="Bradley B."/>
            <person name="Brettin T.S."/>
            <person name="Brinkac L.M."/>
            <person name="Bruce D."/>
            <person name="Creasy T."/>
            <person name="Daugherty S.C."/>
            <person name="Davidsen T.M."/>
            <person name="DeBoy R.T."/>
            <person name="Detter J.C."/>
            <person name="Dodson R.J."/>
            <person name="Durkin A.S."/>
            <person name="Ganapathy A."/>
            <person name="Gwinn-Giglio M."/>
            <person name="Han C.S."/>
            <person name="Khouri H."/>
            <person name="Kiss H."/>
            <person name="Kothari S.P."/>
            <person name="Madupu R."/>
            <person name="Nelson K.E."/>
            <person name="Nelson W.C."/>
            <person name="Paulsen I."/>
            <person name="Penn K."/>
            <person name="Ren Q."/>
            <person name="Rosovitz M.J."/>
            <person name="Selengut J.D."/>
            <person name="Shrivastava S."/>
            <person name="Sullivan S.A."/>
            <person name="Tapia R."/>
            <person name="Thompson L.S."/>
            <person name="Watkins K.L."/>
            <person name="Yang Q."/>
            <person name="Yu C."/>
            <person name="Zafar N."/>
            <person name="Zhou L."/>
            <person name="Kuske C.R."/>
        </authorList>
    </citation>
    <scope>NUCLEOTIDE SEQUENCE [LARGE SCALE GENOMIC DNA]</scope>
    <source>
        <strain evidence="4">ATCC 51196 / DSM 11244 / BCRC 80197 / JCM 7670 / NBRC 15755 / NCIMB 13165 / 161</strain>
    </source>
</reference>
<evidence type="ECO:0000313" key="4">
    <source>
        <dbReference type="Proteomes" id="UP000002207"/>
    </source>
</evidence>
<protein>
    <submittedName>
        <fullName evidence="3">3-hydroxybutyryl-CoA dehydratase</fullName>
        <ecNumber evidence="3">4.2.1.55</ecNumber>
    </submittedName>
</protein>
<keyword evidence="2 3" id="KW-0456">Lyase</keyword>
<comment type="similarity">
    <text evidence="1">Belongs to the enoyl-CoA hydratase/isomerase family.</text>
</comment>
<dbReference type="Gene3D" id="1.10.12.10">
    <property type="entry name" value="Lyase 2-enoyl-coa Hydratase, Chain A, domain 2"/>
    <property type="match status" value="1"/>
</dbReference>
<proteinExistence type="inferred from homology"/>
<dbReference type="GO" id="GO:0016836">
    <property type="term" value="F:hydro-lyase activity"/>
    <property type="evidence" value="ECO:0007669"/>
    <property type="project" value="UniProtKB-ARBA"/>
</dbReference>
<dbReference type="AlphaFoldDB" id="C1FAD2"/>
<dbReference type="OrthoDB" id="9771883at2"/>
<dbReference type="PANTHER" id="PTHR11941:SF54">
    <property type="entry name" value="ENOYL-COA HYDRATASE, MITOCHONDRIAL"/>
    <property type="match status" value="1"/>
</dbReference>
<dbReference type="InterPro" id="IPR029045">
    <property type="entry name" value="ClpP/crotonase-like_dom_sf"/>
</dbReference>
<keyword evidence="4" id="KW-1185">Reference proteome</keyword>
<dbReference type="FunFam" id="3.90.226.10:FF:000009">
    <property type="entry name" value="Carnitinyl-CoA dehydratase"/>
    <property type="match status" value="1"/>
</dbReference>
<organism evidence="3 4">
    <name type="scientific">Acidobacterium capsulatum (strain ATCC 51196 / DSM 11244 / BCRC 80197 / JCM 7670 / NBRC 15755 / NCIMB 13165 / 161)</name>
    <dbReference type="NCBI Taxonomy" id="240015"/>
    <lineage>
        <taxon>Bacteria</taxon>
        <taxon>Pseudomonadati</taxon>
        <taxon>Acidobacteriota</taxon>
        <taxon>Terriglobia</taxon>
        <taxon>Terriglobales</taxon>
        <taxon>Acidobacteriaceae</taxon>
        <taxon>Acidobacterium</taxon>
    </lineage>
</organism>
<sequence>MPYETLLLEVQDSIATLTLNRPKVLNALNDQLFRELDAALDALAADDAVRVVILTGSGEKAFAAGADIQELASVSAEEGRQLAARGQRVMGKMERLGKPVIACINGFALGGGCELAMACTFRIAGETARLGQPEVKLGLIPGYGGSQRLPRLIGQGAALKLLLSGEMISAAEALRLGLVEEVVPAAELMPRARQLAALIAGMAPVALRHCLAAVHDGAELPLDRALALEASLFGLCCATADKAEGTAAFLEKRAPRWSGH</sequence>
<dbReference type="InterPro" id="IPR001753">
    <property type="entry name" value="Enoyl-CoA_hydra/iso"/>
</dbReference>
<evidence type="ECO:0000256" key="1">
    <source>
        <dbReference type="ARBA" id="ARBA00005254"/>
    </source>
</evidence>
<dbReference type="HOGENOM" id="CLU_009834_7_6_0"/>
<dbReference type="InterPro" id="IPR014748">
    <property type="entry name" value="Enoyl-CoA_hydra_C"/>
</dbReference>
<dbReference type="GO" id="GO:0006635">
    <property type="term" value="P:fatty acid beta-oxidation"/>
    <property type="evidence" value="ECO:0007669"/>
    <property type="project" value="TreeGrafter"/>
</dbReference>
<dbReference type="FunFam" id="1.10.12.10:FF:000001">
    <property type="entry name" value="Probable enoyl-CoA hydratase, mitochondrial"/>
    <property type="match status" value="1"/>
</dbReference>
<dbReference type="RefSeq" id="WP_015897420.1">
    <property type="nucleotide sequence ID" value="NC_012483.1"/>
</dbReference>
<dbReference type="eggNOG" id="COG1024">
    <property type="taxonomic scope" value="Bacteria"/>
</dbReference>
<name>C1FAD2_ACIC5</name>
<dbReference type="Proteomes" id="UP000002207">
    <property type="component" value="Chromosome"/>
</dbReference>
<dbReference type="FunCoup" id="C1FAD2">
    <property type="interactions" value="314"/>
</dbReference>